<evidence type="ECO:0000313" key="7">
    <source>
        <dbReference type="Proteomes" id="UP000663825"/>
    </source>
</evidence>
<sequence length="995" mass="111247">MMAGDERKLATSALIPLEVDPASILSLSKGVIFDTIVHNVEYTFNNRCTDSLPWKLIGMSLICDANRNKKYLQKLQKMQCVPSVISTQIYHSKLIKTVSGKLTTPGRKIVIPTNPKKRLTGIIVCRSIDELLFLEAPTTKTVHFIQYKLLSYERIATRELVNGPKLSSVGDKIIKTVFDFELTQNNGFPRQLLPFAIVSFAKQDGCDLCLSIRNFLKLDEHKTFDKTYLVTTTNSELTRLREEQERKEDAEAEQETPWEKIQRRQPLADLSKKTTDTGNARPSSIPQPSLRVPPLKIKLSGQEKSSKQTVSATPAISLPSLESKFRCLLKLDRVDLFSYEISNLANMPQAKNQKPNESSTSSNLVTNKTKPVNISKPHEHHKPLKRLNNSIPKKQISHSSELAKEKPDNKPNFIRVPPNSSIASLNKDKIDIGSSSNSSTSSEKPAVQKTIVKKKVKRPILPPEYKCQLSLPQIDLSIYNIDLPPISISHNPLSMDTESTSTTSPSTSTSSEPSAGNMDLPVEQESRPDTIQPMFTLEKENIYERDQKMIAAVQHLDFGIHGTLTMNNNLILSSPINDTVSKTNDEYVLPIFEDVSPVPSHEDASQTTNEALPQATNEMMSHTNTEHLPSAYEAISPAISHEDQPQAINVVSSKASGDNLVSVTNKVKQAIQNEGNMETIAPNQSATPSPALPQLNDDSVVFSLDNFRTPRNDMMDTIPQDYIIIVPCSDDDDDFDDDEIDSDTAKLIRNDAYNKIIESSPSSAKTFASPILSNPSFTRILADTCSLDSHRLSTSSCSSLSASILHNQSPRSVLNLTEVSIPQKILNKQQKSAQAVNFNRYNINIPLFANEPLIDPRLIYRLQAITTDLRWPSACTQCSTSSESPTSFHSSTQLISYDQRYSSDFVDPRRESLKQAILNVIYIRLKILMPHLLIHNSDQVENLLFEQTAFKTNCSIHLEYLLNRIKGMDEINFIQMIKSQEAFQLSSSLLQLIFI</sequence>
<evidence type="ECO:0000313" key="6">
    <source>
        <dbReference type="EMBL" id="CAF4279904.1"/>
    </source>
</evidence>
<feature type="compositionally biased region" description="Low complexity" evidence="1">
    <location>
        <begin position="497"/>
        <end position="514"/>
    </location>
</feature>
<dbReference type="EMBL" id="CAJOBO010000728">
    <property type="protein sequence ID" value="CAF4279904.1"/>
    <property type="molecule type" value="Genomic_DNA"/>
</dbReference>
<comment type="caution">
    <text evidence="2">The sequence shown here is derived from an EMBL/GenBank/DDBJ whole genome shotgun (WGS) entry which is preliminary data.</text>
</comment>
<feature type="region of interest" description="Disordered" evidence="1">
    <location>
        <begin position="348"/>
        <end position="450"/>
    </location>
</feature>
<feature type="compositionally biased region" description="Basic and acidic residues" evidence="1">
    <location>
        <begin position="240"/>
        <end position="249"/>
    </location>
</feature>
<evidence type="ECO:0000313" key="8">
    <source>
        <dbReference type="Proteomes" id="UP000663873"/>
    </source>
</evidence>
<keyword evidence="8" id="KW-1185">Reference proteome</keyword>
<feature type="region of interest" description="Disordered" evidence="1">
    <location>
        <begin position="490"/>
        <end position="524"/>
    </location>
</feature>
<evidence type="ECO:0000313" key="4">
    <source>
        <dbReference type="EMBL" id="CAF3456350.1"/>
    </source>
</evidence>
<dbReference type="EMBL" id="CAJNYD010002914">
    <property type="protein sequence ID" value="CAF3456350.1"/>
    <property type="molecule type" value="Genomic_DNA"/>
</dbReference>
<dbReference type="AlphaFoldDB" id="A0A817NAP4"/>
<feature type="compositionally biased region" description="Polar residues" evidence="1">
    <location>
        <begin position="387"/>
        <end position="400"/>
    </location>
</feature>
<dbReference type="Proteomes" id="UP000663825">
    <property type="component" value="Unassembled WGS sequence"/>
</dbReference>
<feature type="region of interest" description="Disordered" evidence="1">
    <location>
        <begin position="240"/>
        <end position="294"/>
    </location>
</feature>
<evidence type="ECO:0000313" key="5">
    <source>
        <dbReference type="EMBL" id="CAF4198967.1"/>
    </source>
</evidence>
<evidence type="ECO:0000313" key="3">
    <source>
        <dbReference type="EMBL" id="CAF3326409.1"/>
    </source>
</evidence>
<dbReference type="OrthoDB" id="10027427at2759"/>
<evidence type="ECO:0000313" key="2">
    <source>
        <dbReference type="EMBL" id="CAF3097150.1"/>
    </source>
</evidence>
<dbReference type="EMBL" id="CAJOBP010000601">
    <property type="protein sequence ID" value="CAF4198967.1"/>
    <property type="molecule type" value="Genomic_DNA"/>
</dbReference>
<dbReference type="EMBL" id="CAJNXB010000776">
    <property type="protein sequence ID" value="CAF3097150.1"/>
    <property type="molecule type" value="Genomic_DNA"/>
</dbReference>
<dbReference type="Proteomes" id="UP000663833">
    <property type="component" value="Unassembled WGS sequence"/>
</dbReference>
<protein>
    <submittedName>
        <fullName evidence="2">Uncharacterized protein</fullName>
    </submittedName>
</protein>
<dbReference type="Proteomes" id="UP000663851">
    <property type="component" value="Unassembled WGS sequence"/>
</dbReference>
<dbReference type="Proteomes" id="UP000663872">
    <property type="component" value="Unassembled WGS sequence"/>
</dbReference>
<gene>
    <name evidence="3" type="ORF">GRG538_LOCUS3011</name>
    <name evidence="6" type="ORF">HFQ381_LOCUS12215</name>
    <name evidence="4" type="ORF">LUA448_LOCUS22306</name>
    <name evidence="2" type="ORF">TIS948_LOCUS6750</name>
    <name evidence="5" type="ORF">UJA718_LOCUS6426</name>
</gene>
<feature type="compositionally biased region" description="Polar residues" evidence="1">
    <location>
        <begin position="276"/>
        <end position="287"/>
    </location>
</feature>
<accession>A0A817NAP4</accession>
<evidence type="ECO:0000256" key="1">
    <source>
        <dbReference type="SAM" id="MobiDB-lite"/>
    </source>
</evidence>
<dbReference type="EMBL" id="CAJNYT010000068">
    <property type="protein sequence ID" value="CAF3326409.1"/>
    <property type="molecule type" value="Genomic_DNA"/>
</dbReference>
<name>A0A817NAP4_9BILA</name>
<feature type="compositionally biased region" description="Polar residues" evidence="1">
    <location>
        <begin position="348"/>
        <end position="372"/>
    </location>
</feature>
<proteinExistence type="predicted"/>
<dbReference type="Proteomes" id="UP000663873">
    <property type="component" value="Unassembled WGS sequence"/>
</dbReference>
<organism evidence="2 7">
    <name type="scientific">Rotaria socialis</name>
    <dbReference type="NCBI Taxonomy" id="392032"/>
    <lineage>
        <taxon>Eukaryota</taxon>
        <taxon>Metazoa</taxon>
        <taxon>Spiralia</taxon>
        <taxon>Gnathifera</taxon>
        <taxon>Rotifera</taxon>
        <taxon>Eurotatoria</taxon>
        <taxon>Bdelloidea</taxon>
        <taxon>Philodinida</taxon>
        <taxon>Philodinidae</taxon>
        <taxon>Rotaria</taxon>
    </lineage>
</organism>
<reference evidence="2" key="1">
    <citation type="submission" date="2021-02" db="EMBL/GenBank/DDBJ databases">
        <authorList>
            <person name="Nowell W R."/>
        </authorList>
    </citation>
    <scope>NUCLEOTIDE SEQUENCE</scope>
</reference>